<accession>A0A7X5HXK9</accession>
<evidence type="ECO:0000313" key="1">
    <source>
        <dbReference type="EMBL" id="NDL68497.1"/>
    </source>
</evidence>
<evidence type="ECO:0000313" key="2">
    <source>
        <dbReference type="Proteomes" id="UP000461585"/>
    </source>
</evidence>
<dbReference type="AlphaFoldDB" id="A0A7X5HXK9"/>
<reference evidence="1 2" key="1">
    <citation type="submission" date="2020-01" db="EMBL/GenBank/DDBJ databases">
        <title>Anaeroalcalibacter tamaniensis gen. nov., sp. nov., moderately halophilic strictly anaerobic fermenter bacterium from mud volcano of Taman peninsula.</title>
        <authorList>
            <person name="Frolova A."/>
            <person name="Merkel A.Y."/>
            <person name="Slobodkin A.I."/>
        </authorList>
    </citation>
    <scope>NUCLEOTIDE SEQUENCE [LARGE SCALE GENOMIC DNA]</scope>
    <source>
        <strain evidence="1 2">F-3ap</strain>
    </source>
</reference>
<dbReference type="RefSeq" id="WP_162371222.1">
    <property type="nucleotide sequence ID" value="NZ_JAAEEH010000042.1"/>
</dbReference>
<comment type="caution">
    <text evidence="1">The sequence shown here is derived from an EMBL/GenBank/DDBJ whole genome shotgun (WGS) entry which is preliminary data.</text>
</comment>
<dbReference type="EMBL" id="JAAEEH010000042">
    <property type="protein sequence ID" value="NDL68497.1"/>
    <property type="molecule type" value="Genomic_DNA"/>
</dbReference>
<name>A0A7X5HXK9_9FIRM</name>
<sequence length="78" mass="8559">MITFDELKKIAKKNRTDETFKPIFKCQGKLIWVLLHKGELVLVPSTAVIGGDMLFVKEKEEPNGVGDGRGVSGSGEQV</sequence>
<organism evidence="1 2">
    <name type="scientific">Anaerotalea alkaliphila</name>
    <dbReference type="NCBI Taxonomy" id="2662126"/>
    <lineage>
        <taxon>Bacteria</taxon>
        <taxon>Bacillati</taxon>
        <taxon>Bacillota</taxon>
        <taxon>Clostridia</taxon>
        <taxon>Eubacteriales</taxon>
        <taxon>Anaerotalea</taxon>
    </lineage>
</organism>
<keyword evidence="2" id="KW-1185">Reference proteome</keyword>
<proteinExistence type="predicted"/>
<protein>
    <submittedName>
        <fullName evidence="1">Uncharacterized protein</fullName>
    </submittedName>
</protein>
<gene>
    <name evidence="1" type="ORF">GXN74_12195</name>
</gene>
<dbReference type="Proteomes" id="UP000461585">
    <property type="component" value="Unassembled WGS sequence"/>
</dbReference>